<dbReference type="Gene3D" id="3.40.430.10">
    <property type="entry name" value="Dihydrofolate Reductase, subunit A"/>
    <property type="match status" value="1"/>
</dbReference>
<evidence type="ECO:0000259" key="1">
    <source>
        <dbReference type="Pfam" id="PF01872"/>
    </source>
</evidence>
<dbReference type="PANTHER" id="PTHR38011">
    <property type="entry name" value="DIHYDROFOLATE REDUCTASE FAMILY PROTEIN (AFU_ORTHOLOGUE AFUA_8G06820)"/>
    <property type="match status" value="1"/>
</dbReference>
<sequence length="172" mass="19718">MVMVSSLNGKITRGNDPYIYTWTSPEDKKLFFSHIERNNLMVMGRKTYEAAHKLITHTPEKRRIILTKEPRKYAPEEMPGMLEFTDESPRRLTSRMKKKGYQQMLLVGGSVVNSLFLRDNLVDEIHLTIEPYVFGTGTSIVATGSITTRLILTSVKKLNKKGTLHLIYTVEK</sequence>
<gene>
    <name evidence="2" type="ORF">UU41_C0026G0016</name>
</gene>
<evidence type="ECO:0000313" key="3">
    <source>
        <dbReference type="Proteomes" id="UP000034961"/>
    </source>
</evidence>
<dbReference type="GO" id="GO:0008703">
    <property type="term" value="F:5-amino-6-(5-phosphoribosylamino)uracil reductase activity"/>
    <property type="evidence" value="ECO:0007669"/>
    <property type="project" value="InterPro"/>
</dbReference>
<proteinExistence type="predicted"/>
<dbReference type="InterPro" id="IPR002734">
    <property type="entry name" value="RibDG_C"/>
</dbReference>
<evidence type="ECO:0000313" key="2">
    <source>
        <dbReference type="EMBL" id="KKR92663.1"/>
    </source>
</evidence>
<reference evidence="2 3" key="1">
    <citation type="journal article" date="2015" name="Nature">
        <title>rRNA introns, odd ribosomes, and small enigmatic genomes across a large radiation of phyla.</title>
        <authorList>
            <person name="Brown C.T."/>
            <person name="Hug L.A."/>
            <person name="Thomas B.C."/>
            <person name="Sharon I."/>
            <person name="Castelle C.J."/>
            <person name="Singh A."/>
            <person name="Wilkins M.J."/>
            <person name="Williams K.H."/>
            <person name="Banfield J.F."/>
        </authorList>
    </citation>
    <scope>NUCLEOTIDE SEQUENCE [LARGE SCALE GENOMIC DNA]</scope>
</reference>
<comment type="caution">
    <text evidence="2">The sequence shown here is derived from an EMBL/GenBank/DDBJ whole genome shotgun (WGS) entry which is preliminary data.</text>
</comment>
<dbReference type="GO" id="GO:0009231">
    <property type="term" value="P:riboflavin biosynthetic process"/>
    <property type="evidence" value="ECO:0007669"/>
    <property type="project" value="InterPro"/>
</dbReference>
<dbReference type="Proteomes" id="UP000034961">
    <property type="component" value="Unassembled WGS sequence"/>
</dbReference>
<dbReference type="PANTHER" id="PTHR38011:SF11">
    <property type="entry name" value="2,5-DIAMINO-6-RIBOSYLAMINO-4(3H)-PYRIMIDINONE 5'-PHOSPHATE REDUCTASE"/>
    <property type="match status" value="1"/>
</dbReference>
<dbReference type="InterPro" id="IPR050765">
    <property type="entry name" value="Riboflavin_Biosynth_HTPR"/>
</dbReference>
<dbReference type="AlphaFoldDB" id="A0A0G0UVG2"/>
<name>A0A0G0UVG2_9BACT</name>
<dbReference type="EMBL" id="LCAN01000026">
    <property type="protein sequence ID" value="KKR92663.1"/>
    <property type="molecule type" value="Genomic_DNA"/>
</dbReference>
<accession>A0A0G0UVG2</accession>
<dbReference type="Pfam" id="PF01872">
    <property type="entry name" value="RibD_C"/>
    <property type="match status" value="1"/>
</dbReference>
<protein>
    <submittedName>
        <fullName evidence="2">Dihydrofolate reductase region</fullName>
    </submittedName>
</protein>
<organism evidence="2 3">
    <name type="scientific">Candidatus Roizmanbacteria bacterium GW2011_GWA1_41_13</name>
    <dbReference type="NCBI Taxonomy" id="1618474"/>
    <lineage>
        <taxon>Bacteria</taxon>
        <taxon>Candidatus Roizmaniibacteriota</taxon>
    </lineage>
</organism>
<dbReference type="SUPFAM" id="SSF53597">
    <property type="entry name" value="Dihydrofolate reductase-like"/>
    <property type="match status" value="1"/>
</dbReference>
<dbReference type="InterPro" id="IPR024072">
    <property type="entry name" value="DHFR-like_dom_sf"/>
</dbReference>
<feature type="domain" description="Bacterial bifunctional deaminase-reductase C-terminal" evidence="1">
    <location>
        <begin position="3"/>
        <end position="160"/>
    </location>
</feature>